<dbReference type="SUPFAM" id="SSF53850">
    <property type="entry name" value="Periplasmic binding protein-like II"/>
    <property type="match status" value="1"/>
</dbReference>
<dbReference type="Pfam" id="PF00092">
    <property type="entry name" value="VWA"/>
    <property type="match status" value="1"/>
</dbReference>
<feature type="compositionally biased region" description="Low complexity" evidence="1">
    <location>
        <begin position="329"/>
        <end position="343"/>
    </location>
</feature>
<accession>A0A8J4DM71</accession>
<dbReference type="EMBL" id="BOOY01000036">
    <property type="protein sequence ID" value="GIJ05850.1"/>
    <property type="molecule type" value="Genomic_DNA"/>
</dbReference>
<dbReference type="SUPFAM" id="SSF53300">
    <property type="entry name" value="vWA-like"/>
    <property type="match status" value="1"/>
</dbReference>
<protein>
    <recommendedName>
        <fullName evidence="2">VWFA domain-containing protein</fullName>
    </recommendedName>
</protein>
<evidence type="ECO:0000259" key="2">
    <source>
        <dbReference type="PROSITE" id="PS50234"/>
    </source>
</evidence>
<comment type="caution">
    <text evidence="3">The sequence shown here is derived from an EMBL/GenBank/DDBJ whole genome shotgun (WGS) entry which is preliminary data.</text>
</comment>
<evidence type="ECO:0000313" key="3">
    <source>
        <dbReference type="EMBL" id="GIJ05850.1"/>
    </source>
</evidence>
<feature type="region of interest" description="Disordered" evidence="1">
    <location>
        <begin position="329"/>
        <end position="349"/>
    </location>
</feature>
<dbReference type="Proteomes" id="UP000652013">
    <property type="component" value="Unassembled WGS sequence"/>
</dbReference>
<evidence type="ECO:0000313" key="4">
    <source>
        <dbReference type="Proteomes" id="UP000652013"/>
    </source>
</evidence>
<dbReference type="InterPro" id="IPR036465">
    <property type="entry name" value="vWFA_dom_sf"/>
</dbReference>
<feature type="domain" description="VWFA" evidence="2">
    <location>
        <begin position="369"/>
        <end position="561"/>
    </location>
</feature>
<dbReference type="InterPro" id="IPR002035">
    <property type="entry name" value="VWF_A"/>
</dbReference>
<evidence type="ECO:0000256" key="1">
    <source>
        <dbReference type="SAM" id="MobiDB-lite"/>
    </source>
</evidence>
<name>A0A8J4DM71_9ACTN</name>
<dbReference type="AlphaFoldDB" id="A0A8J4DM71"/>
<proteinExistence type="predicted"/>
<dbReference type="RefSeq" id="WP_203941032.1">
    <property type="nucleotide sequence ID" value="NZ_BAAAGJ010000003.1"/>
</dbReference>
<dbReference type="Gene3D" id="3.40.50.410">
    <property type="entry name" value="von Willebrand factor, type A domain"/>
    <property type="match status" value="1"/>
</dbReference>
<reference evidence="3" key="1">
    <citation type="submission" date="2021-01" db="EMBL/GenBank/DDBJ databases">
        <title>Whole genome shotgun sequence of Spirilliplanes yamanashiensis NBRC 15828.</title>
        <authorList>
            <person name="Komaki H."/>
            <person name="Tamura T."/>
        </authorList>
    </citation>
    <scope>NUCLEOTIDE SEQUENCE</scope>
    <source>
        <strain evidence="3">NBRC 15828</strain>
    </source>
</reference>
<dbReference type="PROSITE" id="PS50234">
    <property type="entry name" value="VWFA"/>
    <property type="match status" value="1"/>
</dbReference>
<organism evidence="3 4">
    <name type="scientific">Spirilliplanes yamanashiensis</name>
    <dbReference type="NCBI Taxonomy" id="42233"/>
    <lineage>
        <taxon>Bacteria</taxon>
        <taxon>Bacillati</taxon>
        <taxon>Actinomycetota</taxon>
        <taxon>Actinomycetes</taxon>
        <taxon>Micromonosporales</taxon>
        <taxon>Micromonosporaceae</taxon>
        <taxon>Spirilliplanes</taxon>
    </lineage>
</organism>
<keyword evidence="4" id="KW-1185">Reference proteome</keyword>
<dbReference type="SMART" id="SM00327">
    <property type="entry name" value="VWA"/>
    <property type="match status" value="1"/>
</dbReference>
<sequence>MALVVVLAGSWLGYQQLNKPACTGSVRLTVAAAAEIVPAIQSTAASWEAGGANVAGTCVKVDVSSINPATMAAAIASQHGVTLTGLGQGSGAIRPPDVWIPDSSTWLLRLRQEAPGFVPTDGRSIANSPVVVAMPEPVAQRVGWPDKKLGWTDLLQQMSTGTGLRTGIVDPTRDAAGLAGLLALGQATGGSAGGAAAQNAATGALRTLAQASSALRDDLLEKFPRSTDPADIASALNAAPLSEEDVVAYNAEQPPIKLAALYLDPAPPALNYPFAVLPEADAPRQAAADGLHTALSSAAFRDALAGRGLRAADGSTGAGFAAPAGAPAASPSVAASSAPPSGGAAAGGPDAGAISRALGSWAAITLPGRVLAVFDVSGSMLTTVPSARNATRAQVTQAAARQGLSLFDDKWAVGVWLFSTELRGKQDWREIVPISPLSAKRAELEASVAQIVPKRGGATGLYDTLLAAYKNVQETWQGGRINSVILFTDGKNEDADSISRGALISELTKIKDPNRPVRVVIIGIGGEVDRKELEAIAEPTGGGVFTVEDPARMGEIFLEAISTRSGASR</sequence>
<gene>
    <name evidence="3" type="ORF">Sya03_52020</name>
</gene>